<dbReference type="Proteomes" id="UP000094313">
    <property type="component" value="Chromosome"/>
</dbReference>
<dbReference type="OrthoDB" id="1495667at2"/>
<evidence type="ECO:0000313" key="1">
    <source>
        <dbReference type="EMBL" id="AOM80030.1"/>
    </source>
</evidence>
<dbReference type="AlphaFoldDB" id="A0A1D7QMY8"/>
<reference evidence="1 2" key="1">
    <citation type="submission" date="2016-08" db="EMBL/GenBank/DDBJ databases">
        <authorList>
            <person name="Seilhamer J.J."/>
        </authorList>
    </citation>
    <scope>NUCLEOTIDE SEQUENCE [LARGE SCALE GENOMIC DNA]</scope>
    <source>
        <strain evidence="1 2">DX4</strain>
    </source>
</reference>
<organism evidence="1 2">
    <name type="scientific">Pedobacter steynii</name>
    <dbReference type="NCBI Taxonomy" id="430522"/>
    <lineage>
        <taxon>Bacteria</taxon>
        <taxon>Pseudomonadati</taxon>
        <taxon>Bacteroidota</taxon>
        <taxon>Sphingobacteriia</taxon>
        <taxon>Sphingobacteriales</taxon>
        <taxon>Sphingobacteriaceae</taxon>
        <taxon>Pedobacter</taxon>
    </lineage>
</organism>
<protein>
    <submittedName>
        <fullName evidence="1">Uncharacterized protein</fullName>
    </submittedName>
</protein>
<dbReference type="KEGG" id="psty:BFS30_24430"/>
<keyword evidence="2" id="KW-1185">Reference proteome</keyword>
<accession>A0A1D7QMY8</accession>
<proteinExistence type="predicted"/>
<dbReference type="EMBL" id="CP017141">
    <property type="protein sequence ID" value="AOM80030.1"/>
    <property type="molecule type" value="Genomic_DNA"/>
</dbReference>
<evidence type="ECO:0000313" key="2">
    <source>
        <dbReference type="Proteomes" id="UP000094313"/>
    </source>
</evidence>
<gene>
    <name evidence="1" type="ORF">BFS30_24430</name>
</gene>
<dbReference type="RefSeq" id="WP_069381692.1">
    <property type="nucleotide sequence ID" value="NZ_CP017141.1"/>
</dbReference>
<name>A0A1D7QMY8_9SPHI</name>
<sequence length="139" mass="16044">MEDIGNGFTAYTLEDLGILVTEAERLRSGVGFEHYLRDEGYKKKSEFVYIHSEPEQIIELTQNKNQITYANNLDRNDKGNFINFLQNRHLEVGRIIPNEKIHTFLSAVQVALQYEQKAHSIKISPVKPPMKIKRKSKGL</sequence>